<name>A0A2I1CA69_ASPN1</name>
<evidence type="ECO:0000256" key="1">
    <source>
        <dbReference type="SAM" id="Phobius"/>
    </source>
</evidence>
<proteinExistence type="predicted"/>
<dbReference type="EMBL" id="MSZS01000004">
    <property type="protein sequence ID" value="PKX94528.1"/>
    <property type="molecule type" value="Genomic_DNA"/>
</dbReference>
<dbReference type="Proteomes" id="UP000234474">
    <property type="component" value="Unassembled WGS sequence"/>
</dbReference>
<protein>
    <submittedName>
        <fullName evidence="2">Uncharacterized protein</fullName>
    </submittedName>
</protein>
<keyword evidence="1" id="KW-0472">Membrane</keyword>
<evidence type="ECO:0000313" key="3">
    <source>
        <dbReference type="Proteomes" id="UP000234474"/>
    </source>
</evidence>
<keyword evidence="1" id="KW-1133">Transmembrane helix</keyword>
<dbReference type="GeneID" id="36528594"/>
<organism evidence="2 3">
    <name type="scientific">Aspergillus novofumigatus (strain IBT 16806)</name>
    <dbReference type="NCBI Taxonomy" id="1392255"/>
    <lineage>
        <taxon>Eukaryota</taxon>
        <taxon>Fungi</taxon>
        <taxon>Dikarya</taxon>
        <taxon>Ascomycota</taxon>
        <taxon>Pezizomycotina</taxon>
        <taxon>Eurotiomycetes</taxon>
        <taxon>Eurotiomycetidae</taxon>
        <taxon>Eurotiales</taxon>
        <taxon>Aspergillaceae</taxon>
        <taxon>Aspergillus</taxon>
        <taxon>Aspergillus subgen. Fumigati</taxon>
    </lineage>
</organism>
<comment type="caution">
    <text evidence="2">The sequence shown here is derived from an EMBL/GenBank/DDBJ whole genome shotgun (WGS) entry which is preliminary data.</text>
</comment>
<accession>A0A2I1CA69</accession>
<keyword evidence="3" id="KW-1185">Reference proteome</keyword>
<reference evidence="3" key="1">
    <citation type="journal article" date="2018" name="Proc. Natl. Acad. Sci. U.S.A.">
        <title>Linking secondary metabolites to gene clusters through genome sequencing of six diverse Aspergillus species.</title>
        <authorList>
            <person name="Kaerboelling I."/>
            <person name="Vesth T.C."/>
            <person name="Frisvad J.C."/>
            <person name="Nybo J.L."/>
            <person name="Theobald S."/>
            <person name="Kuo A."/>
            <person name="Bowyer P."/>
            <person name="Matsuda Y."/>
            <person name="Mondo S."/>
            <person name="Lyhne E.K."/>
            <person name="Kogle M.E."/>
            <person name="Clum A."/>
            <person name="Lipzen A."/>
            <person name="Salamov A."/>
            <person name="Ngan C.Y."/>
            <person name="Daum C."/>
            <person name="Chiniquy J."/>
            <person name="Barry K."/>
            <person name="LaButti K."/>
            <person name="Haridas S."/>
            <person name="Simmons B.A."/>
            <person name="Magnuson J.K."/>
            <person name="Mortensen U.H."/>
            <person name="Larsen T.O."/>
            <person name="Grigoriev I.V."/>
            <person name="Baker S.E."/>
            <person name="Andersen M.R."/>
        </authorList>
    </citation>
    <scope>NUCLEOTIDE SEQUENCE [LARGE SCALE GENOMIC DNA]</scope>
    <source>
        <strain evidence="3">IBT 16806</strain>
    </source>
</reference>
<sequence length="75" mass="9031">MFSFCLRSFLHSMFFFLFVPVSFLLCFSSWFLMKIGFLFSPPVFFQNCDLLKEQEMEEKSKLVKCLLAILARLWR</sequence>
<evidence type="ECO:0000313" key="2">
    <source>
        <dbReference type="EMBL" id="PKX94528.1"/>
    </source>
</evidence>
<dbReference type="AlphaFoldDB" id="A0A2I1CA69"/>
<dbReference type="VEuPathDB" id="FungiDB:P174DRAFT_185680"/>
<keyword evidence="1" id="KW-0812">Transmembrane</keyword>
<dbReference type="RefSeq" id="XP_024683123.1">
    <property type="nucleotide sequence ID" value="XM_024821268.1"/>
</dbReference>
<feature type="transmembrane region" description="Helical" evidence="1">
    <location>
        <begin position="12"/>
        <end position="33"/>
    </location>
</feature>
<gene>
    <name evidence="2" type="ORF">P174DRAFT_185680</name>
</gene>